<comment type="similarity">
    <text evidence="1 3">Belongs to the short-chain dehydrogenases/reductases (SDR) family.</text>
</comment>
<keyword evidence="2" id="KW-0560">Oxidoreductase</keyword>
<dbReference type="GO" id="GO:0016616">
    <property type="term" value="F:oxidoreductase activity, acting on the CH-OH group of donors, NAD or NADP as acceptor"/>
    <property type="evidence" value="ECO:0007669"/>
    <property type="project" value="TreeGrafter"/>
</dbReference>
<dbReference type="PRINTS" id="PR00081">
    <property type="entry name" value="GDHRDH"/>
</dbReference>
<dbReference type="Proteomes" id="UP000295497">
    <property type="component" value="Chromosome"/>
</dbReference>
<gene>
    <name evidence="5" type="ORF">SOCE836_068160</name>
</gene>
<reference evidence="5 6" key="1">
    <citation type="submission" date="2015-09" db="EMBL/GenBank/DDBJ databases">
        <title>Sorangium comparison.</title>
        <authorList>
            <person name="Zaburannyi N."/>
            <person name="Bunk B."/>
            <person name="Overmann J."/>
            <person name="Mueller R."/>
        </authorList>
    </citation>
    <scope>NUCLEOTIDE SEQUENCE [LARGE SCALE GENOMIC DNA]</scope>
    <source>
        <strain evidence="5 6">So ce836</strain>
    </source>
</reference>
<dbReference type="SUPFAM" id="SSF51735">
    <property type="entry name" value="NAD(P)-binding Rossmann-fold domains"/>
    <property type="match status" value="1"/>
</dbReference>
<dbReference type="PANTHER" id="PTHR42760:SF37">
    <property type="entry name" value="CLAVALDEHYDE DEHYDROGENASE"/>
    <property type="match status" value="1"/>
</dbReference>
<dbReference type="Gene3D" id="3.40.50.720">
    <property type="entry name" value="NAD(P)-binding Rossmann-like Domain"/>
    <property type="match status" value="1"/>
</dbReference>
<dbReference type="InterPro" id="IPR036291">
    <property type="entry name" value="NAD(P)-bd_dom_sf"/>
</dbReference>
<dbReference type="CDD" id="cd05233">
    <property type="entry name" value="SDR_c"/>
    <property type="match status" value="1"/>
</dbReference>
<dbReference type="Pfam" id="PF00106">
    <property type="entry name" value="adh_short"/>
    <property type="match status" value="1"/>
</dbReference>
<feature type="domain" description="Ketoreductase" evidence="4">
    <location>
        <begin position="3"/>
        <end position="188"/>
    </location>
</feature>
<dbReference type="InterPro" id="IPR002347">
    <property type="entry name" value="SDR_fam"/>
</dbReference>
<dbReference type="PANTHER" id="PTHR42760">
    <property type="entry name" value="SHORT-CHAIN DEHYDROGENASES/REDUCTASES FAMILY MEMBER"/>
    <property type="match status" value="1"/>
</dbReference>
<evidence type="ECO:0000313" key="6">
    <source>
        <dbReference type="Proteomes" id="UP000295497"/>
    </source>
</evidence>
<evidence type="ECO:0000313" key="5">
    <source>
        <dbReference type="EMBL" id="AUX34640.1"/>
    </source>
</evidence>
<dbReference type="AlphaFoldDB" id="A0A4P2QW13"/>
<evidence type="ECO:0000256" key="3">
    <source>
        <dbReference type="RuleBase" id="RU000363"/>
    </source>
</evidence>
<sequence>MTGVAVVTGPSRGIGRATALALARRGLSVALLGRQGPRLDEIADAVRRLDVAALPVPCDVACEEQVARAAAEVVAWRGAPNVVINNAGIVRRGAAVHETSPAAWDEVIAVNLRGPYLVSRAFLPAMLAEKRGRLIHVGSISSTIASPGNASYAASKWGLVGFSKSLAEELRATGLLSIAVLPGSVDTDMLVGSGFAPQMSADDVARFIAYAALDAPEAVTGAALEMFG</sequence>
<proteinExistence type="inferred from homology"/>
<evidence type="ECO:0000256" key="2">
    <source>
        <dbReference type="ARBA" id="ARBA00023002"/>
    </source>
</evidence>
<dbReference type="InterPro" id="IPR057326">
    <property type="entry name" value="KR_dom"/>
</dbReference>
<dbReference type="RefSeq" id="WP_129577820.1">
    <property type="nucleotide sequence ID" value="NZ_CP012672.1"/>
</dbReference>
<dbReference type="SMART" id="SM00822">
    <property type="entry name" value="PKS_KR"/>
    <property type="match status" value="1"/>
</dbReference>
<protein>
    <submittedName>
        <fullName evidence="5">Dehydrogenase</fullName>
    </submittedName>
</protein>
<dbReference type="PROSITE" id="PS00061">
    <property type="entry name" value="ADH_SHORT"/>
    <property type="match status" value="1"/>
</dbReference>
<organism evidence="5 6">
    <name type="scientific">Sorangium cellulosum</name>
    <name type="common">Polyangium cellulosum</name>
    <dbReference type="NCBI Taxonomy" id="56"/>
    <lineage>
        <taxon>Bacteria</taxon>
        <taxon>Pseudomonadati</taxon>
        <taxon>Myxococcota</taxon>
        <taxon>Polyangia</taxon>
        <taxon>Polyangiales</taxon>
        <taxon>Polyangiaceae</taxon>
        <taxon>Sorangium</taxon>
    </lineage>
</organism>
<dbReference type="InterPro" id="IPR020904">
    <property type="entry name" value="Sc_DH/Rdtase_CS"/>
</dbReference>
<name>A0A4P2QW13_SORCE</name>
<dbReference type="PRINTS" id="PR00080">
    <property type="entry name" value="SDRFAMILY"/>
</dbReference>
<evidence type="ECO:0000259" key="4">
    <source>
        <dbReference type="SMART" id="SM00822"/>
    </source>
</evidence>
<dbReference type="EMBL" id="CP012672">
    <property type="protein sequence ID" value="AUX34640.1"/>
    <property type="molecule type" value="Genomic_DNA"/>
</dbReference>
<accession>A0A4P2QW13</accession>
<evidence type="ECO:0000256" key="1">
    <source>
        <dbReference type="ARBA" id="ARBA00006484"/>
    </source>
</evidence>